<dbReference type="PROSITE" id="PS51186">
    <property type="entry name" value="GNAT"/>
    <property type="match status" value="1"/>
</dbReference>
<proteinExistence type="predicted"/>
<dbReference type="InterPro" id="IPR016181">
    <property type="entry name" value="Acyl_CoA_acyltransferase"/>
</dbReference>
<dbReference type="EMBL" id="SLWL01000003">
    <property type="protein sequence ID" value="TCO14586.1"/>
    <property type="molecule type" value="Genomic_DNA"/>
</dbReference>
<dbReference type="InterPro" id="IPR050832">
    <property type="entry name" value="Bact_Acetyltransf"/>
</dbReference>
<keyword evidence="4" id="KW-0689">Ribosomal protein</keyword>
<evidence type="ECO:0000256" key="1">
    <source>
        <dbReference type="ARBA" id="ARBA00022679"/>
    </source>
</evidence>
<organism evidence="4 5">
    <name type="scientific">Camelimonas lactis</name>
    <dbReference type="NCBI Taxonomy" id="659006"/>
    <lineage>
        <taxon>Bacteria</taxon>
        <taxon>Pseudomonadati</taxon>
        <taxon>Pseudomonadota</taxon>
        <taxon>Alphaproteobacteria</taxon>
        <taxon>Hyphomicrobiales</taxon>
        <taxon>Chelatococcaceae</taxon>
        <taxon>Camelimonas</taxon>
    </lineage>
</organism>
<evidence type="ECO:0000256" key="2">
    <source>
        <dbReference type="ARBA" id="ARBA00023315"/>
    </source>
</evidence>
<dbReference type="SUPFAM" id="SSF55729">
    <property type="entry name" value="Acyl-CoA N-acyltransferases (Nat)"/>
    <property type="match status" value="1"/>
</dbReference>
<dbReference type="GO" id="GO:0016747">
    <property type="term" value="F:acyltransferase activity, transferring groups other than amino-acyl groups"/>
    <property type="evidence" value="ECO:0007669"/>
    <property type="project" value="InterPro"/>
</dbReference>
<keyword evidence="4" id="KW-0687">Ribonucleoprotein</keyword>
<name>A0A4V2RXK7_9HYPH</name>
<sequence length="173" mass="18988">MRELVISIRRARLSDAEGLSIVHDAAWREAYQGVLPGVALERMIARRGPEWWRQNAARGNEPGSRQMLVLEVGDQVGGYVIYGQNRMLSLPQRGEIDALYLDPVCQGLGLGRRLFRAARRDLSGRSLGSTVIWCLDANARGSQFYAGLGGAPQARAAFRIGGENFPASAWAFS</sequence>
<keyword evidence="2" id="KW-0012">Acyltransferase</keyword>
<dbReference type="Pfam" id="PF00583">
    <property type="entry name" value="Acetyltransf_1"/>
    <property type="match status" value="1"/>
</dbReference>
<dbReference type="OrthoDB" id="9799154at2"/>
<dbReference type="PANTHER" id="PTHR43877">
    <property type="entry name" value="AMINOALKYLPHOSPHONATE N-ACETYLTRANSFERASE-RELATED-RELATED"/>
    <property type="match status" value="1"/>
</dbReference>
<dbReference type="GO" id="GO:0005840">
    <property type="term" value="C:ribosome"/>
    <property type="evidence" value="ECO:0007669"/>
    <property type="project" value="UniProtKB-KW"/>
</dbReference>
<dbReference type="Gene3D" id="3.40.630.30">
    <property type="match status" value="1"/>
</dbReference>
<keyword evidence="1" id="KW-0808">Transferase</keyword>
<comment type="caution">
    <text evidence="4">The sequence shown here is derived from an EMBL/GenBank/DDBJ whole genome shotgun (WGS) entry which is preliminary data.</text>
</comment>
<gene>
    <name evidence="4" type="ORF">EV666_10394</name>
</gene>
<dbReference type="RefSeq" id="WP_132004012.1">
    <property type="nucleotide sequence ID" value="NZ_JBHUNN010000002.1"/>
</dbReference>
<accession>A0A4V2RXK7</accession>
<dbReference type="Proteomes" id="UP000294881">
    <property type="component" value="Unassembled WGS sequence"/>
</dbReference>
<feature type="domain" description="N-acetyltransferase" evidence="3">
    <location>
        <begin position="6"/>
        <end position="173"/>
    </location>
</feature>
<dbReference type="CDD" id="cd04301">
    <property type="entry name" value="NAT_SF"/>
    <property type="match status" value="1"/>
</dbReference>
<dbReference type="InterPro" id="IPR000182">
    <property type="entry name" value="GNAT_dom"/>
</dbReference>
<evidence type="ECO:0000313" key="5">
    <source>
        <dbReference type="Proteomes" id="UP000294881"/>
    </source>
</evidence>
<dbReference type="AlphaFoldDB" id="A0A4V2RXK7"/>
<evidence type="ECO:0000313" key="4">
    <source>
        <dbReference type="EMBL" id="TCO14586.1"/>
    </source>
</evidence>
<protein>
    <submittedName>
        <fullName evidence="4">Ribosomal protein S18 acetylase RimI-like enzyme</fullName>
    </submittedName>
</protein>
<evidence type="ECO:0000259" key="3">
    <source>
        <dbReference type="PROSITE" id="PS51186"/>
    </source>
</evidence>
<reference evidence="4 5" key="1">
    <citation type="submission" date="2019-03" db="EMBL/GenBank/DDBJ databases">
        <title>Genomic Encyclopedia of Type Strains, Phase IV (KMG-IV): sequencing the most valuable type-strain genomes for metagenomic binning, comparative biology and taxonomic classification.</title>
        <authorList>
            <person name="Goeker M."/>
        </authorList>
    </citation>
    <scope>NUCLEOTIDE SEQUENCE [LARGE SCALE GENOMIC DNA]</scope>
    <source>
        <strain evidence="4 5">DSM 22958</strain>
    </source>
</reference>
<keyword evidence="5" id="KW-1185">Reference proteome</keyword>